<dbReference type="Gene3D" id="3.40.710.10">
    <property type="entry name" value="DD-peptidase/beta-lactamase superfamily"/>
    <property type="match status" value="1"/>
</dbReference>
<sequence>MSGLNIRHRKRLIFLLILVTLGFFGLVVRVGYIQMIKGPWLKERAISQQTRDIPIEARRGTIYDRKGKELAVSITKHTIWAKPVEVDKPQEAAKAIAQIIGEDEEVILKRITKKNVGLVRVARWIDEDKANEMRKLRFRGIWITEDNKRYYPYGNFAAYILGHVSADNAGVAGIELEYDKHLKGLPGRLVINTDASGKEIPFSNEIYNEPKDGMGLVLTIDEIIQHYVEKALDKALEVNNAKRVYAIVMDPKTGDILAMSAKPDYDPNNPRKALYPLFEEEIAKYDDSEKIKAWFKMWRNPIVNDTYEPGSTFKLITSAAGIEEGVVTPDEEFYCKGYIMVADRRIRCWRHYNPHGRQTFTQTVETSCNPAFVEVGQRLGVDKLYSYINAFGLTSQTGIDLPGEERGLIYNKSAVGPVELATISFGQSISVTPIQLITSISAIANDGKLMKPRLVKELVDPKGNVIQRFEPETVRQVISANTSKTIREMMESVVRDGSGKAAYIPGYRVGGKTGTAQKVIDGRYASGHYISSFVAIAPSDDPQLAVLVVIDEPRGESHFGSLTAGPVVKEIIYDTLKYLDVKPSYTEQEKENLVKEEVVVPEVRNLTLADAAKVLVEKKLNFTVEPDMYSEGDAIVIDMFPKPQAKVPIESSIILYVKDKNTKSSQVVVPDLKGKTVREVSNILQGLGLKFKIVGNGICVDQNPKPNSQVDTNSTIIVEFK</sequence>
<evidence type="ECO:0000313" key="8">
    <source>
        <dbReference type="Proteomes" id="UP000092605"/>
    </source>
</evidence>
<dbReference type="STRING" id="1121328.JWYL7_0619"/>
<keyword evidence="6" id="KW-0808">Transferase</keyword>
<dbReference type="OrthoDB" id="9804124at2"/>
<proteinExistence type="inferred from homology"/>
<gene>
    <name evidence="6" type="ORF">JWYL7_0619</name>
    <name evidence="7" type="ORF">SAMN05661008_01266</name>
</gene>
<dbReference type="InterPro" id="IPR012338">
    <property type="entry name" value="Beta-lactam/transpept-like"/>
</dbReference>
<dbReference type="InterPro" id="IPR011927">
    <property type="entry name" value="SpoVD_pbp"/>
</dbReference>
<evidence type="ECO:0000256" key="3">
    <source>
        <dbReference type="ARBA" id="ARBA00023136"/>
    </source>
</evidence>
<dbReference type="PROSITE" id="PS51178">
    <property type="entry name" value="PASTA"/>
    <property type="match status" value="2"/>
</dbReference>
<keyword evidence="9" id="KW-1185">Reference proteome</keyword>
<dbReference type="CDD" id="cd06575">
    <property type="entry name" value="PASTA_Pbp2x-like_2"/>
    <property type="match status" value="1"/>
</dbReference>
<dbReference type="NCBIfam" id="TIGR02214">
    <property type="entry name" value="spoVD_pbp"/>
    <property type="match status" value="1"/>
</dbReference>
<dbReference type="InterPro" id="IPR005311">
    <property type="entry name" value="PBP_dimer"/>
</dbReference>
<comment type="subcellular location">
    <subcellularLocation>
        <location evidence="1">Membrane</location>
    </subcellularLocation>
</comment>
<dbReference type="EC" id="2.4.1.129" evidence="6"/>
<comment type="caution">
    <text evidence="6">The sequence shown here is derived from an EMBL/GenBank/DDBJ whole genome shotgun (WGS) entry which is preliminary data.</text>
</comment>
<evidence type="ECO:0000313" key="6">
    <source>
        <dbReference type="EMBL" id="KXZ39544.1"/>
    </source>
</evidence>
<keyword evidence="3 4" id="KW-0472">Membrane</keyword>
<accession>A0A150FPK8</accession>
<keyword evidence="4" id="KW-1133">Transmembrane helix</keyword>
<dbReference type="EMBL" id="FRBG01000008">
    <property type="protein sequence ID" value="SHK98707.1"/>
    <property type="molecule type" value="Genomic_DNA"/>
</dbReference>
<dbReference type="Pfam" id="PF00905">
    <property type="entry name" value="Transpeptidase"/>
    <property type="match status" value="1"/>
</dbReference>
<dbReference type="SUPFAM" id="SSF54184">
    <property type="entry name" value="Penicillin-binding protein 2x (pbp-2x), c-terminal domain"/>
    <property type="match status" value="1"/>
</dbReference>
<dbReference type="PATRIC" id="fig|1121328.3.peg.623"/>
<evidence type="ECO:0000259" key="5">
    <source>
        <dbReference type="PROSITE" id="PS51178"/>
    </source>
</evidence>
<evidence type="ECO:0000313" key="7">
    <source>
        <dbReference type="EMBL" id="SHK98707.1"/>
    </source>
</evidence>
<feature type="transmembrane region" description="Helical" evidence="4">
    <location>
        <begin position="12"/>
        <end position="32"/>
    </location>
</feature>
<name>A0A150FPK8_CLOPD</name>
<dbReference type="InterPro" id="IPR036138">
    <property type="entry name" value="PBP_dimer_sf"/>
</dbReference>
<feature type="domain" description="PASTA" evidence="5">
    <location>
        <begin position="663"/>
        <end position="721"/>
    </location>
</feature>
<dbReference type="PANTHER" id="PTHR30627:SF1">
    <property type="entry name" value="PEPTIDOGLYCAN D,D-TRANSPEPTIDASE FTSI"/>
    <property type="match status" value="1"/>
</dbReference>
<dbReference type="Gene3D" id="3.90.1310.10">
    <property type="entry name" value="Penicillin-binding protein 2a (Domain 2)"/>
    <property type="match status" value="1"/>
</dbReference>
<dbReference type="RefSeq" id="WP_066068915.1">
    <property type="nucleotide sequence ID" value="NZ_FRBG01000008.1"/>
</dbReference>
<dbReference type="Gene3D" id="3.30.10.20">
    <property type="match status" value="2"/>
</dbReference>
<evidence type="ECO:0000256" key="4">
    <source>
        <dbReference type="SAM" id="Phobius"/>
    </source>
</evidence>
<dbReference type="SUPFAM" id="SSF56601">
    <property type="entry name" value="beta-lactamase/transpeptidase-like"/>
    <property type="match status" value="1"/>
</dbReference>
<dbReference type="PANTHER" id="PTHR30627">
    <property type="entry name" value="PEPTIDOGLYCAN D,D-TRANSPEPTIDASE"/>
    <property type="match status" value="1"/>
</dbReference>
<evidence type="ECO:0000313" key="9">
    <source>
        <dbReference type="Proteomes" id="UP000323392"/>
    </source>
</evidence>
<dbReference type="SUPFAM" id="SSF56519">
    <property type="entry name" value="Penicillin binding protein dimerisation domain"/>
    <property type="match status" value="1"/>
</dbReference>
<dbReference type="SMART" id="SM00740">
    <property type="entry name" value="PASTA"/>
    <property type="match status" value="2"/>
</dbReference>
<feature type="domain" description="PASTA" evidence="5">
    <location>
        <begin position="595"/>
        <end position="659"/>
    </location>
</feature>
<dbReference type="GO" id="GO:0008658">
    <property type="term" value="F:penicillin binding"/>
    <property type="evidence" value="ECO:0007669"/>
    <property type="project" value="InterPro"/>
</dbReference>
<dbReference type="Pfam" id="PF03717">
    <property type="entry name" value="PBP_dimer"/>
    <property type="match status" value="1"/>
</dbReference>
<dbReference type="AlphaFoldDB" id="A0A150FPK8"/>
<organism evidence="6 8">
    <name type="scientific">Alkalithermobacter thermoalcaliphilus JW-YL-7 = DSM 7308</name>
    <dbReference type="NCBI Taxonomy" id="1121328"/>
    <lineage>
        <taxon>Bacteria</taxon>
        <taxon>Bacillati</taxon>
        <taxon>Bacillota</taxon>
        <taxon>Clostridia</taxon>
        <taxon>Peptostreptococcales</taxon>
        <taxon>Tepidibacteraceae</taxon>
        <taxon>Alkalithermobacter</taxon>
    </lineage>
</organism>
<protein>
    <submittedName>
        <fullName evidence="6">Putative PASTA sensor protein</fullName>
        <ecNumber evidence="6">2.4.1.129</ecNumber>
    </submittedName>
    <submittedName>
        <fullName evidence="7">Stage V sporulation protein D (Sporulation-specific penicillin-binding protein)</fullName>
    </submittedName>
</protein>
<dbReference type="InterPro" id="IPR005543">
    <property type="entry name" value="PASTA_dom"/>
</dbReference>
<comment type="similarity">
    <text evidence="2">Belongs to the transpeptidase family.</text>
</comment>
<dbReference type="Proteomes" id="UP000092605">
    <property type="component" value="Unassembled WGS sequence"/>
</dbReference>
<dbReference type="GO" id="GO:0071555">
    <property type="term" value="P:cell wall organization"/>
    <property type="evidence" value="ECO:0007669"/>
    <property type="project" value="TreeGrafter"/>
</dbReference>
<dbReference type="EMBL" id="LSFY01000001">
    <property type="protein sequence ID" value="KXZ39544.1"/>
    <property type="molecule type" value="Genomic_DNA"/>
</dbReference>
<reference evidence="7 9" key="2">
    <citation type="submission" date="2016-11" db="EMBL/GenBank/DDBJ databases">
        <authorList>
            <person name="Varghese N."/>
            <person name="Submissions S."/>
        </authorList>
    </citation>
    <scope>NUCLEOTIDE SEQUENCE [LARGE SCALE GENOMIC DNA]</scope>
    <source>
        <strain evidence="7 9">DSM 7308</strain>
    </source>
</reference>
<evidence type="ECO:0000256" key="2">
    <source>
        <dbReference type="ARBA" id="ARBA00007171"/>
    </source>
</evidence>
<keyword evidence="6" id="KW-0328">Glycosyltransferase</keyword>
<dbReference type="InterPro" id="IPR050515">
    <property type="entry name" value="Beta-lactam/transpept"/>
</dbReference>
<keyword evidence="4" id="KW-0812">Transmembrane</keyword>
<reference evidence="6 8" key="1">
    <citation type="submission" date="2016-02" db="EMBL/GenBank/DDBJ databases">
        <title>Draft genome sequence for Clostridium paradoxum JW-YL-7.</title>
        <authorList>
            <person name="Utturkar S.M."/>
            <person name="Lancaster A."/>
            <person name="Poole F.L."/>
            <person name="Adams M.W."/>
            <person name="Brown S.D."/>
        </authorList>
    </citation>
    <scope>NUCLEOTIDE SEQUENCE [LARGE SCALE GENOMIC DNA]</scope>
    <source>
        <strain evidence="6 8">JW-YL-7</strain>
    </source>
</reference>
<dbReference type="Pfam" id="PF03793">
    <property type="entry name" value="PASTA"/>
    <property type="match status" value="2"/>
</dbReference>
<dbReference type="Proteomes" id="UP000323392">
    <property type="component" value="Unassembled WGS sequence"/>
</dbReference>
<evidence type="ECO:0000256" key="1">
    <source>
        <dbReference type="ARBA" id="ARBA00004370"/>
    </source>
</evidence>
<dbReference type="InterPro" id="IPR001460">
    <property type="entry name" value="PCN-bd_Tpept"/>
</dbReference>
<dbReference type="GO" id="GO:0005886">
    <property type="term" value="C:plasma membrane"/>
    <property type="evidence" value="ECO:0007669"/>
    <property type="project" value="TreeGrafter"/>
</dbReference>
<dbReference type="GO" id="GO:0016757">
    <property type="term" value="F:glycosyltransferase activity"/>
    <property type="evidence" value="ECO:0007669"/>
    <property type="project" value="UniProtKB-KW"/>
</dbReference>